<reference evidence="1" key="1">
    <citation type="journal article" date="2022" name="Biotechnol. Bioprocess Eng.">
        <title>Pan-genome Analysis Reveals Comparative Genomic Features of Central Metabolic Pathways in Methylorubrum extorquens.</title>
        <authorList>
            <person name="Lee G.M."/>
            <person name="Scott-Nevros Z.K."/>
            <person name="Lee S.-M."/>
            <person name="Kim D."/>
        </authorList>
    </citation>
    <scope>NUCLEOTIDE SEQUENCE</scope>
    <source>
        <strain evidence="1">ATCC 55366</strain>
    </source>
</reference>
<name>A0AAX3WMQ3_METEX</name>
<organism evidence="1 2">
    <name type="scientific">Methylorubrum extorquens</name>
    <name type="common">Methylobacterium dichloromethanicum</name>
    <name type="synonym">Methylobacterium extorquens</name>
    <dbReference type="NCBI Taxonomy" id="408"/>
    <lineage>
        <taxon>Bacteria</taxon>
        <taxon>Pseudomonadati</taxon>
        <taxon>Pseudomonadota</taxon>
        <taxon>Alphaproteobacteria</taxon>
        <taxon>Hyphomicrobiales</taxon>
        <taxon>Methylobacteriaceae</taxon>
        <taxon>Methylorubrum</taxon>
    </lineage>
</organism>
<dbReference type="RefSeq" id="WP_283535633.1">
    <property type="nucleotide sequence ID" value="NZ_CP073633.1"/>
</dbReference>
<sequence length="47" mass="5143">MRRPDRTVADWIAEGETPMALFCVALGCGHDAILKLADLSSRLEPIC</sequence>
<accession>A0AAX3WMQ3</accession>
<dbReference type="Proteomes" id="UP001223720">
    <property type="component" value="Chromosome"/>
</dbReference>
<dbReference type="PROSITE" id="PS51257">
    <property type="entry name" value="PROKAR_LIPOPROTEIN"/>
    <property type="match status" value="1"/>
</dbReference>
<evidence type="ECO:0000313" key="1">
    <source>
        <dbReference type="EMBL" id="WHQ72863.1"/>
    </source>
</evidence>
<dbReference type="EMBL" id="CP073633">
    <property type="protein sequence ID" value="WHQ72863.1"/>
    <property type="molecule type" value="Genomic_DNA"/>
</dbReference>
<proteinExistence type="predicted"/>
<protein>
    <submittedName>
        <fullName evidence="1">Uncharacterized protein</fullName>
    </submittedName>
</protein>
<evidence type="ECO:0000313" key="2">
    <source>
        <dbReference type="Proteomes" id="UP001223720"/>
    </source>
</evidence>
<gene>
    <name evidence="1" type="ORF">KEC54_27735</name>
</gene>
<dbReference type="AlphaFoldDB" id="A0AAX3WMQ3"/>